<gene>
    <name evidence="12" type="primary">LOC116296968</name>
</gene>
<evidence type="ECO:0000256" key="9">
    <source>
        <dbReference type="RuleBase" id="RU004013"/>
    </source>
</evidence>
<dbReference type="GO" id="GO:0006228">
    <property type="term" value="P:UTP biosynthetic process"/>
    <property type="evidence" value="ECO:0007669"/>
    <property type="project" value="InterPro"/>
</dbReference>
<organism evidence="11 12">
    <name type="scientific">Actinia tenebrosa</name>
    <name type="common">Australian red waratah sea anemone</name>
    <dbReference type="NCBI Taxonomy" id="6105"/>
    <lineage>
        <taxon>Eukaryota</taxon>
        <taxon>Metazoa</taxon>
        <taxon>Cnidaria</taxon>
        <taxon>Anthozoa</taxon>
        <taxon>Hexacorallia</taxon>
        <taxon>Actiniaria</taxon>
        <taxon>Actiniidae</taxon>
        <taxon>Actinia</taxon>
    </lineage>
</organism>
<dbReference type="Pfam" id="PF00334">
    <property type="entry name" value="NDK"/>
    <property type="match status" value="1"/>
</dbReference>
<keyword evidence="11" id="KW-1185">Reference proteome</keyword>
<dbReference type="PANTHER" id="PTHR11349">
    <property type="entry name" value="NUCLEOSIDE DIPHOSPHATE KINASE"/>
    <property type="match status" value="1"/>
</dbReference>
<evidence type="ECO:0000256" key="2">
    <source>
        <dbReference type="ARBA" id="ARBA00008142"/>
    </source>
</evidence>
<dbReference type="RefSeq" id="XP_031560960.1">
    <property type="nucleotide sequence ID" value="XM_031705100.1"/>
</dbReference>
<evidence type="ECO:0000256" key="1">
    <source>
        <dbReference type="ARBA" id="ARBA00001946"/>
    </source>
</evidence>
<proteinExistence type="inferred from homology"/>
<evidence type="ECO:0000259" key="10">
    <source>
        <dbReference type="SMART" id="SM00562"/>
    </source>
</evidence>
<comment type="cofactor">
    <cofactor evidence="1">
        <name>Mg(2+)</name>
        <dbReference type="ChEBI" id="CHEBI:18420"/>
    </cofactor>
</comment>
<dbReference type="KEGG" id="aten:116296968"/>
<keyword evidence="4 9" id="KW-0547">Nucleotide-binding</keyword>
<reference evidence="12" key="1">
    <citation type="submission" date="2025-08" db="UniProtKB">
        <authorList>
            <consortium name="RefSeq"/>
        </authorList>
    </citation>
    <scope>IDENTIFICATION</scope>
    <source>
        <tissue evidence="12">Tentacle</tissue>
    </source>
</reference>
<dbReference type="CDD" id="cd04413">
    <property type="entry name" value="NDPk_I"/>
    <property type="match status" value="1"/>
</dbReference>
<evidence type="ECO:0000313" key="12">
    <source>
        <dbReference type="RefSeq" id="XP_031560960.1"/>
    </source>
</evidence>
<keyword evidence="5 9" id="KW-0418">Kinase</keyword>
<feature type="binding site" evidence="7">
    <location>
        <position position="95"/>
    </location>
    <ligand>
        <name>ATP</name>
        <dbReference type="ChEBI" id="CHEBI:30616"/>
    </ligand>
</feature>
<feature type="binding site" evidence="7">
    <location>
        <position position="106"/>
    </location>
    <ligand>
        <name>ATP</name>
        <dbReference type="ChEBI" id="CHEBI:30616"/>
    </ligand>
</feature>
<dbReference type="GO" id="GO:0006183">
    <property type="term" value="P:GTP biosynthetic process"/>
    <property type="evidence" value="ECO:0007669"/>
    <property type="project" value="InterPro"/>
</dbReference>
<dbReference type="PRINTS" id="PR01243">
    <property type="entry name" value="NUCDPKINASE"/>
</dbReference>
<sequence>MGDKSERTLVMVKPDGVQRALVGEIIRRFEQKGFKLVGMKFKKQTEDHYKQQYKHLSSKPFYAGLCKFMSTGPVVAVVLEGQGVIKTIRSMMGETDPADSKAGTIRGDYSVSISRNVLHASDSLETAKREIPMWFDASEIFDWSGNAWVYE</sequence>
<evidence type="ECO:0000313" key="11">
    <source>
        <dbReference type="Proteomes" id="UP000515163"/>
    </source>
</evidence>
<dbReference type="OrthoDB" id="2162449at2759"/>
<dbReference type="GeneID" id="116296968"/>
<feature type="active site" description="Pros-phosphohistidine intermediate" evidence="7">
    <location>
        <position position="119"/>
    </location>
</feature>
<feature type="domain" description="Nucleoside diphosphate kinase-like" evidence="10">
    <location>
        <begin position="5"/>
        <end position="142"/>
    </location>
</feature>
<feature type="binding site" evidence="7">
    <location>
        <position position="61"/>
    </location>
    <ligand>
        <name>ATP</name>
        <dbReference type="ChEBI" id="CHEBI:30616"/>
    </ligand>
</feature>
<dbReference type="GO" id="GO:0006241">
    <property type="term" value="P:CTP biosynthetic process"/>
    <property type="evidence" value="ECO:0007669"/>
    <property type="project" value="InterPro"/>
</dbReference>
<evidence type="ECO:0000256" key="7">
    <source>
        <dbReference type="PROSITE-ProRule" id="PRU00706"/>
    </source>
</evidence>
<feature type="binding site" evidence="7">
    <location>
        <position position="89"/>
    </location>
    <ligand>
        <name>ATP</name>
        <dbReference type="ChEBI" id="CHEBI:30616"/>
    </ligand>
</feature>
<dbReference type="PROSITE" id="PS00469">
    <property type="entry name" value="NDPK"/>
    <property type="match status" value="1"/>
</dbReference>
<dbReference type="InterPro" id="IPR036850">
    <property type="entry name" value="NDK-like_dom_sf"/>
</dbReference>
<protein>
    <recommendedName>
        <fullName evidence="9">Nucleoside diphosphate kinase</fullName>
        <ecNumber evidence="9">2.7.4.6</ecNumber>
    </recommendedName>
</protein>
<dbReference type="HAMAP" id="MF_00451">
    <property type="entry name" value="NDP_kinase"/>
    <property type="match status" value="1"/>
</dbReference>
<dbReference type="GO" id="GO:0004550">
    <property type="term" value="F:nucleoside diphosphate kinase activity"/>
    <property type="evidence" value="ECO:0007669"/>
    <property type="project" value="UniProtKB-EC"/>
</dbReference>
<dbReference type="Gene3D" id="3.30.70.141">
    <property type="entry name" value="Nucleoside diphosphate kinase-like domain"/>
    <property type="match status" value="1"/>
</dbReference>
<keyword evidence="6 9" id="KW-0067">ATP-binding</keyword>
<dbReference type="InterPro" id="IPR023005">
    <property type="entry name" value="Nucleoside_diP_kinase_AS"/>
</dbReference>
<dbReference type="SUPFAM" id="SSF54919">
    <property type="entry name" value="Nucleoside diphosphate kinase, NDK"/>
    <property type="match status" value="1"/>
</dbReference>
<comment type="catalytic activity">
    <reaction evidence="9">
        <text>a 2'-deoxyribonucleoside 5'-diphosphate + ATP = a 2'-deoxyribonucleoside 5'-triphosphate + ADP</text>
        <dbReference type="Rhea" id="RHEA:44640"/>
        <dbReference type="ChEBI" id="CHEBI:30616"/>
        <dbReference type="ChEBI" id="CHEBI:61560"/>
        <dbReference type="ChEBI" id="CHEBI:73316"/>
        <dbReference type="ChEBI" id="CHEBI:456216"/>
        <dbReference type="EC" id="2.7.4.6"/>
    </reaction>
</comment>
<evidence type="ECO:0000256" key="4">
    <source>
        <dbReference type="ARBA" id="ARBA00022741"/>
    </source>
</evidence>
<dbReference type="SMART" id="SM00562">
    <property type="entry name" value="NDK"/>
    <property type="match status" value="1"/>
</dbReference>
<dbReference type="NCBIfam" id="NF001908">
    <property type="entry name" value="PRK00668.1"/>
    <property type="match status" value="1"/>
</dbReference>
<dbReference type="InParanoid" id="A0A6P8I8H1"/>
<feature type="binding site" evidence="7">
    <location>
        <position position="116"/>
    </location>
    <ligand>
        <name>ATP</name>
        <dbReference type="ChEBI" id="CHEBI:30616"/>
    </ligand>
</feature>
<feature type="binding site" evidence="7">
    <location>
        <position position="13"/>
    </location>
    <ligand>
        <name>ATP</name>
        <dbReference type="ChEBI" id="CHEBI:30616"/>
    </ligand>
</feature>
<evidence type="ECO:0000256" key="5">
    <source>
        <dbReference type="ARBA" id="ARBA00022777"/>
    </source>
</evidence>
<dbReference type="FunCoup" id="A0A6P8I8H1">
    <property type="interactions" value="2132"/>
</dbReference>
<dbReference type="EC" id="2.7.4.6" evidence="9"/>
<dbReference type="Proteomes" id="UP000515163">
    <property type="component" value="Unplaced"/>
</dbReference>
<accession>A0A6P8I8H1</accession>
<evidence type="ECO:0000256" key="6">
    <source>
        <dbReference type="ARBA" id="ARBA00022840"/>
    </source>
</evidence>
<comment type="similarity">
    <text evidence="2 7 8">Belongs to the NDK family.</text>
</comment>
<dbReference type="AlphaFoldDB" id="A0A6P8I8H1"/>
<name>A0A6P8I8H1_ACTTE</name>
<keyword evidence="3 9" id="KW-0808">Transferase</keyword>
<dbReference type="GO" id="GO:0005524">
    <property type="term" value="F:ATP binding"/>
    <property type="evidence" value="ECO:0007669"/>
    <property type="project" value="UniProtKB-KW"/>
</dbReference>
<evidence type="ECO:0000256" key="3">
    <source>
        <dbReference type="ARBA" id="ARBA00022679"/>
    </source>
</evidence>
<dbReference type="InterPro" id="IPR001564">
    <property type="entry name" value="Nucleoside_diP_kinase"/>
</dbReference>
<dbReference type="FunFam" id="3.30.70.141:FF:000002">
    <property type="entry name" value="Nucleoside diphosphate kinase"/>
    <property type="match status" value="1"/>
</dbReference>
<evidence type="ECO:0000256" key="8">
    <source>
        <dbReference type="RuleBase" id="RU004011"/>
    </source>
</evidence>
<dbReference type="PROSITE" id="PS51374">
    <property type="entry name" value="NDPK_LIKE"/>
    <property type="match status" value="1"/>
</dbReference>
<dbReference type="InterPro" id="IPR034907">
    <property type="entry name" value="NDK-like_dom"/>
</dbReference>